<accession>A0A6S6TH10</accession>
<protein>
    <recommendedName>
        <fullName evidence="3">DUF4124 domain-containing protein</fullName>
    </recommendedName>
</protein>
<evidence type="ECO:0000256" key="1">
    <source>
        <dbReference type="SAM" id="MobiDB-lite"/>
    </source>
</evidence>
<feature type="signal peptide" evidence="2">
    <location>
        <begin position="1"/>
        <end position="25"/>
    </location>
</feature>
<organism evidence="4">
    <name type="scientific">uncultured Thiotrichaceae bacterium</name>
    <dbReference type="NCBI Taxonomy" id="298394"/>
    <lineage>
        <taxon>Bacteria</taxon>
        <taxon>Pseudomonadati</taxon>
        <taxon>Pseudomonadota</taxon>
        <taxon>Gammaproteobacteria</taxon>
        <taxon>Thiotrichales</taxon>
        <taxon>Thiotrichaceae</taxon>
        <taxon>environmental samples</taxon>
    </lineage>
</organism>
<evidence type="ECO:0000256" key="2">
    <source>
        <dbReference type="SAM" id="SignalP"/>
    </source>
</evidence>
<dbReference type="Pfam" id="PF13511">
    <property type="entry name" value="DUF4124"/>
    <property type="match status" value="1"/>
</dbReference>
<feature type="chain" id="PRO_5028379844" description="DUF4124 domain-containing protein" evidence="2">
    <location>
        <begin position="26"/>
        <end position="180"/>
    </location>
</feature>
<feature type="compositionally biased region" description="Basic and acidic residues" evidence="1">
    <location>
        <begin position="81"/>
        <end position="112"/>
    </location>
</feature>
<evidence type="ECO:0000313" key="4">
    <source>
        <dbReference type="EMBL" id="CAA6817497.1"/>
    </source>
</evidence>
<dbReference type="AlphaFoldDB" id="A0A6S6TH10"/>
<keyword evidence="2" id="KW-0732">Signal</keyword>
<dbReference type="EMBL" id="CACVAY010000083">
    <property type="protein sequence ID" value="CAA6817497.1"/>
    <property type="molecule type" value="Genomic_DNA"/>
</dbReference>
<reference evidence="4" key="1">
    <citation type="submission" date="2020-01" db="EMBL/GenBank/DDBJ databases">
        <authorList>
            <person name="Meier V. D."/>
            <person name="Meier V D."/>
        </authorList>
    </citation>
    <scope>NUCLEOTIDE SEQUENCE</scope>
    <source>
        <strain evidence="4">HLG_WM_MAG_07</strain>
    </source>
</reference>
<feature type="region of interest" description="Disordered" evidence="1">
    <location>
        <begin position="61"/>
        <end position="112"/>
    </location>
</feature>
<proteinExistence type="predicted"/>
<evidence type="ECO:0000259" key="3">
    <source>
        <dbReference type="Pfam" id="PF13511"/>
    </source>
</evidence>
<name>A0A6S6TH10_9GAMM</name>
<gene>
    <name evidence="4" type="ORF">HELGO_WM17278</name>
</gene>
<feature type="domain" description="DUF4124" evidence="3">
    <location>
        <begin position="14"/>
        <end position="55"/>
    </location>
</feature>
<sequence length="180" mass="20120">MNTINKITKISIALLVLTSSSVVSAKIYKWVDDQGQMHYTQRPAPIGKDATNIERKIRIAADLPTSSSVKTTKPKAGKYGSEAKPRQQTKAKKEAVVTKPPEDKQAKNSAEEYEKKLAEYCEKQTANLEALNSDTPIAWQNEGKTKLLSNTERKEKINAINTSINENCKAKKEQKQDQDQ</sequence>
<dbReference type="InterPro" id="IPR025392">
    <property type="entry name" value="DUF4124"/>
</dbReference>